<feature type="compositionally biased region" description="Low complexity" evidence="1">
    <location>
        <begin position="173"/>
        <end position="196"/>
    </location>
</feature>
<keyword evidence="2" id="KW-1133">Transmembrane helix</keyword>
<name>A0AA40C3I2_9PEZI</name>
<evidence type="ECO:0000313" key="4">
    <source>
        <dbReference type="Proteomes" id="UP001175000"/>
    </source>
</evidence>
<dbReference type="AlphaFoldDB" id="A0AA40C3I2"/>
<evidence type="ECO:0000256" key="2">
    <source>
        <dbReference type="SAM" id="Phobius"/>
    </source>
</evidence>
<keyword evidence="4" id="KW-1185">Reference proteome</keyword>
<evidence type="ECO:0000256" key="1">
    <source>
        <dbReference type="SAM" id="MobiDB-lite"/>
    </source>
</evidence>
<feature type="region of interest" description="Disordered" evidence="1">
    <location>
        <begin position="168"/>
        <end position="220"/>
    </location>
</feature>
<comment type="caution">
    <text evidence="3">The sequence shown here is derived from an EMBL/GenBank/DDBJ whole genome shotgun (WGS) entry which is preliminary data.</text>
</comment>
<accession>A0AA40C3I2</accession>
<organism evidence="3 4">
    <name type="scientific">Immersiella caudata</name>
    <dbReference type="NCBI Taxonomy" id="314043"/>
    <lineage>
        <taxon>Eukaryota</taxon>
        <taxon>Fungi</taxon>
        <taxon>Dikarya</taxon>
        <taxon>Ascomycota</taxon>
        <taxon>Pezizomycotina</taxon>
        <taxon>Sordariomycetes</taxon>
        <taxon>Sordariomycetidae</taxon>
        <taxon>Sordariales</taxon>
        <taxon>Lasiosphaeriaceae</taxon>
        <taxon>Immersiella</taxon>
    </lineage>
</organism>
<reference evidence="3" key="1">
    <citation type="submission" date="2023-06" db="EMBL/GenBank/DDBJ databases">
        <title>Genome-scale phylogeny and comparative genomics of the fungal order Sordariales.</title>
        <authorList>
            <consortium name="Lawrence Berkeley National Laboratory"/>
            <person name="Hensen N."/>
            <person name="Bonometti L."/>
            <person name="Westerberg I."/>
            <person name="Brannstrom I.O."/>
            <person name="Guillou S."/>
            <person name="Cros-Aarteil S."/>
            <person name="Calhoun S."/>
            <person name="Haridas S."/>
            <person name="Kuo A."/>
            <person name="Mondo S."/>
            <person name="Pangilinan J."/>
            <person name="Riley R."/>
            <person name="Labutti K."/>
            <person name="Andreopoulos B."/>
            <person name="Lipzen A."/>
            <person name="Chen C."/>
            <person name="Yanf M."/>
            <person name="Daum C."/>
            <person name="Ng V."/>
            <person name="Clum A."/>
            <person name="Steindorff A."/>
            <person name="Ohm R."/>
            <person name="Martin F."/>
            <person name="Silar P."/>
            <person name="Natvig D."/>
            <person name="Lalanne C."/>
            <person name="Gautier V."/>
            <person name="Ament-Velasquez S.L."/>
            <person name="Kruys A."/>
            <person name="Hutchinson M.I."/>
            <person name="Powell A.J."/>
            <person name="Barry K."/>
            <person name="Miller A.N."/>
            <person name="Grigoriev I.V."/>
            <person name="Debuchy R."/>
            <person name="Gladieux P."/>
            <person name="Thoren M.H."/>
            <person name="Johannesson H."/>
        </authorList>
    </citation>
    <scope>NUCLEOTIDE SEQUENCE</scope>
    <source>
        <strain evidence="3">CBS 606.72</strain>
    </source>
</reference>
<feature type="transmembrane region" description="Helical" evidence="2">
    <location>
        <begin position="84"/>
        <end position="104"/>
    </location>
</feature>
<gene>
    <name evidence="3" type="ORF">B0T14DRAFT_494940</name>
</gene>
<dbReference type="InterPro" id="IPR035213">
    <property type="entry name" value="DUF5321"/>
</dbReference>
<dbReference type="Proteomes" id="UP001175000">
    <property type="component" value="Unassembled WGS sequence"/>
</dbReference>
<protein>
    <submittedName>
        <fullName evidence="3">Uncharacterized protein</fullName>
    </submittedName>
</protein>
<sequence>MNSAPFRRAFLAPAGLRTSLLQGAGQGQLVLARSRSVSSVVPKVAKPSFWKSIVPKFLRPAPLDDDPFFTKSRKPKPPKGWNPATFFIVIFLLIGSMSVQMIALKKEFATFIRRSDVRIGMLRDVVERIQKGEKVDVEAALGTGVPEREAEWDEVLKELEREEAVRKKKKYQQAHQQAQQLAQQQAGLQAQQQFQQEPPQKSKNLSAPEEEPESTKDAFY</sequence>
<keyword evidence="2" id="KW-0472">Membrane</keyword>
<keyword evidence="2" id="KW-0812">Transmembrane</keyword>
<evidence type="ECO:0000313" key="3">
    <source>
        <dbReference type="EMBL" id="KAK0623464.1"/>
    </source>
</evidence>
<dbReference type="EMBL" id="JAULSU010000003">
    <property type="protein sequence ID" value="KAK0623464.1"/>
    <property type="molecule type" value="Genomic_DNA"/>
</dbReference>
<proteinExistence type="predicted"/>
<dbReference type="Pfam" id="PF17254">
    <property type="entry name" value="DUF5321"/>
    <property type="match status" value="1"/>
</dbReference>